<dbReference type="AlphaFoldDB" id="A0AAU8CD69"/>
<gene>
    <name evidence="2" type="ORF">ABSL23_02260</name>
</gene>
<name>A0AAU8CD69_9EURY</name>
<feature type="region of interest" description="Disordered" evidence="1">
    <location>
        <begin position="175"/>
        <end position="232"/>
    </location>
</feature>
<dbReference type="GeneID" id="91107935"/>
<accession>A0AAU8CD69</accession>
<evidence type="ECO:0000256" key="1">
    <source>
        <dbReference type="SAM" id="MobiDB-lite"/>
    </source>
</evidence>
<reference evidence="2" key="1">
    <citation type="submission" date="2024-06" db="EMBL/GenBank/DDBJ databases">
        <title>Genome Sequence of an extremely halophilic archaeon isolated from Permian era halite, Salado Formation, Carlsbad, New Mexico: Halobacterium sp. strain NMX12-1.</title>
        <authorList>
            <person name="Sotoa L."/>
            <person name="DasSarma P."/>
            <person name="Anton B.P."/>
            <person name="Vincze T."/>
            <person name="Verma I."/>
            <person name="Eralp B."/>
            <person name="Powers D.W."/>
            <person name="Dozier B.L."/>
            <person name="Roberts R.J."/>
            <person name="DasSarma S."/>
        </authorList>
    </citation>
    <scope>NUCLEOTIDE SEQUENCE</scope>
    <source>
        <strain evidence="2">NMX12-1</strain>
    </source>
</reference>
<feature type="region of interest" description="Disordered" evidence="1">
    <location>
        <begin position="115"/>
        <end position="143"/>
    </location>
</feature>
<dbReference type="KEGG" id="hanx:ABSL23_02260"/>
<feature type="compositionally biased region" description="Low complexity" evidence="1">
    <location>
        <begin position="180"/>
        <end position="232"/>
    </location>
</feature>
<dbReference type="EMBL" id="CP159204">
    <property type="protein sequence ID" value="XCF16852.1"/>
    <property type="molecule type" value="Genomic_DNA"/>
</dbReference>
<proteinExistence type="predicted"/>
<protein>
    <recommendedName>
        <fullName evidence="3">PGF-CTERM sorting domain-containing protein</fullName>
    </recommendedName>
</protein>
<dbReference type="RefSeq" id="WP_353634597.1">
    <property type="nucleotide sequence ID" value="NZ_CP159204.1"/>
</dbReference>
<evidence type="ECO:0000313" key="2">
    <source>
        <dbReference type="EMBL" id="XCF16852.1"/>
    </source>
</evidence>
<evidence type="ECO:0008006" key="3">
    <source>
        <dbReference type="Google" id="ProtNLM"/>
    </source>
</evidence>
<sequence length="254" mass="26542">MGIWKSFSNVGWSWNNEDGELNPGEDVTVTIFQHMDEVDRHSRDVRIGETVVAEGATAASQMSEVIVNAPQVSETRTLPVYYGDTKIGSVTIHPGTAETEGKSAAERGYTEDAETYNHDVSEPSSSQPVEEPEVDPADQPGLVHADNEQGFALAPSMEDDYSDADALIEDAQDGTLDVLDGGSDSDSSSSGNSDSSSSGGSDSSGSDNSDSSSSDTTSSNDSSTQSSSGPGSAEIQVLAVLGLIAVIPIYQYQS</sequence>
<organism evidence="2">
    <name type="scientific">Halobacterium sp. NMX12-1</name>
    <dbReference type="NCBI Taxonomy" id="3166650"/>
    <lineage>
        <taxon>Archaea</taxon>
        <taxon>Methanobacteriati</taxon>
        <taxon>Methanobacteriota</taxon>
        <taxon>Stenosarchaea group</taxon>
        <taxon>Halobacteria</taxon>
        <taxon>Halobacteriales</taxon>
        <taxon>Halobacteriaceae</taxon>
        <taxon>Halobacterium</taxon>
    </lineage>
</organism>